<keyword evidence="3 7" id="KW-0812">Transmembrane</keyword>
<feature type="domain" description="ABC3 transporter permease C-terminal" evidence="8">
    <location>
        <begin position="723"/>
        <end position="838"/>
    </location>
</feature>
<evidence type="ECO:0000259" key="8">
    <source>
        <dbReference type="Pfam" id="PF02687"/>
    </source>
</evidence>
<evidence type="ECO:0000256" key="2">
    <source>
        <dbReference type="ARBA" id="ARBA00022475"/>
    </source>
</evidence>
<dbReference type="PANTHER" id="PTHR30572">
    <property type="entry name" value="MEMBRANE COMPONENT OF TRANSPORTER-RELATED"/>
    <property type="match status" value="1"/>
</dbReference>
<dbReference type="EMBL" id="JBHSOF010000066">
    <property type="protein sequence ID" value="MFC5667737.1"/>
    <property type="molecule type" value="Genomic_DNA"/>
</dbReference>
<evidence type="ECO:0000313" key="9">
    <source>
        <dbReference type="EMBL" id="MFC5667737.1"/>
    </source>
</evidence>
<evidence type="ECO:0000256" key="1">
    <source>
        <dbReference type="ARBA" id="ARBA00004651"/>
    </source>
</evidence>
<evidence type="ECO:0000256" key="4">
    <source>
        <dbReference type="ARBA" id="ARBA00022989"/>
    </source>
</evidence>
<keyword evidence="4 7" id="KW-1133">Transmembrane helix</keyword>
<feature type="transmembrane region" description="Helical" evidence="7">
    <location>
        <begin position="817"/>
        <end position="837"/>
    </location>
</feature>
<feature type="transmembrane region" description="Helical" evidence="7">
    <location>
        <begin position="297"/>
        <end position="323"/>
    </location>
</feature>
<dbReference type="InterPro" id="IPR050250">
    <property type="entry name" value="Macrolide_Exporter_MacB"/>
</dbReference>
<comment type="subcellular location">
    <subcellularLocation>
        <location evidence="1">Cell membrane</location>
        <topology evidence="1">Multi-pass membrane protein</topology>
    </subcellularLocation>
</comment>
<evidence type="ECO:0000313" key="10">
    <source>
        <dbReference type="Proteomes" id="UP001595975"/>
    </source>
</evidence>
<feature type="transmembrane region" description="Helical" evidence="7">
    <location>
        <begin position="343"/>
        <end position="372"/>
    </location>
</feature>
<organism evidence="9 10">
    <name type="scientific">Kitasatospora misakiensis</name>
    <dbReference type="NCBI Taxonomy" id="67330"/>
    <lineage>
        <taxon>Bacteria</taxon>
        <taxon>Bacillati</taxon>
        <taxon>Actinomycetota</taxon>
        <taxon>Actinomycetes</taxon>
        <taxon>Kitasatosporales</taxon>
        <taxon>Streptomycetaceae</taxon>
        <taxon>Kitasatospora</taxon>
    </lineage>
</organism>
<feature type="transmembrane region" description="Helical" evidence="7">
    <location>
        <begin position="721"/>
        <end position="744"/>
    </location>
</feature>
<feature type="transmembrane region" description="Helical" evidence="7">
    <location>
        <begin position="20"/>
        <end position="44"/>
    </location>
</feature>
<feature type="transmembrane region" description="Helical" evidence="7">
    <location>
        <begin position="252"/>
        <end position="276"/>
    </location>
</feature>
<feature type="transmembrane region" description="Helical" evidence="7">
    <location>
        <begin position="500"/>
        <end position="520"/>
    </location>
</feature>
<feature type="transmembrane region" description="Helical" evidence="7">
    <location>
        <begin position="426"/>
        <end position="453"/>
    </location>
</feature>
<evidence type="ECO:0000256" key="7">
    <source>
        <dbReference type="SAM" id="Phobius"/>
    </source>
</evidence>
<feature type="transmembrane region" description="Helical" evidence="7">
    <location>
        <begin position="393"/>
        <end position="414"/>
    </location>
</feature>
<evidence type="ECO:0000256" key="3">
    <source>
        <dbReference type="ARBA" id="ARBA00022692"/>
    </source>
</evidence>
<proteinExistence type="inferred from homology"/>
<keyword evidence="10" id="KW-1185">Reference proteome</keyword>
<keyword evidence="5 7" id="KW-0472">Membrane</keyword>
<reference evidence="10" key="1">
    <citation type="journal article" date="2019" name="Int. J. Syst. Evol. Microbiol.">
        <title>The Global Catalogue of Microorganisms (GCM) 10K type strain sequencing project: providing services to taxonomists for standard genome sequencing and annotation.</title>
        <authorList>
            <consortium name="The Broad Institute Genomics Platform"/>
            <consortium name="The Broad Institute Genome Sequencing Center for Infectious Disease"/>
            <person name="Wu L."/>
            <person name="Ma J."/>
        </authorList>
    </citation>
    <scope>NUCLEOTIDE SEQUENCE [LARGE SCALE GENOMIC DNA]</scope>
    <source>
        <strain evidence="10">CGMCC 4.1437</strain>
    </source>
</reference>
<accession>A0ABW0XB50</accession>
<dbReference type="Proteomes" id="UP001595975">
    <property type="component" value="Unassembled WGS sequence"/>
</dbReference>
<protein>
    <submittedName>
        <fullName evidence="9">FtsX-like permease family protein</fullName>
    </submittedName>
</protein>
<evidence type="ECO:0000256" key="5">
    <source>
        <dbReference type="ARBA" id="ARBA00023136"/>
    </source>
</evidence>
<name>A0ABW0XB50_9ACTN</name>
<dbReference type="PANTHER" id="PTHR30572:SF4">
    <property type="entry name" value="ABC TRANSPORTER PERMEASE YTRF"/>
    <property type="match status" value="1"/>
</dbReference>
<gene>
    <name evidence="9" type="ORF">ACFP3U_32835</name>
</gene>
<dbReference type="InterPro" id="IPR003838">
    <property type="entry name" value="ABC3_permease_C"/>
</dbReference>
<feature type="domain" description="ABC3 transporter permease C-terminal" evidence="8">
    <location>
        <begin position="255"/>
        <end position="370"/>
    </location>
</feature>
<sequence>MLSVALSTLRIRWTSFVGTFVALALGVGLMATAMLVIGATAGVADLAQQRWSGAPAVVVPDTGIDLADDSGQIQSTPVAQQPGLSAAVVAAVARTGRVVEDHTFYAQLAGGPAEQVGRGWSAAEAGGYRLTAGAAPAAAGQVVVGGGDAGLVGRTLPLLTADGPREVTVSGVTEAVPFEHAVFFTDAEAARISPAVGALAAYGPAEAVRQAVAEAGGRGPERAAVLTGKERATADPHHAFLLSQMDNVDTPLGLAAGVAGFVAVFVVAGTFALSVAQRRRELALLRLIGSTRRQLRRLIHAEAVLVGVLASAAGCGLGLVGAPLCRSWLVDHKIVSADFTVPIAGWALATAAVIGLVTAVVGVVVSSVRAGLISPGEALREAAVERSPRAANVFRWTVGGLALAAGVVAVSGTATMQPEAGSNAAASASLVLVVVGAFVTLAGVLAGPVIRLVTALPARLSRAASGPADDADEVGGAVWSTARQSALTAFRRTAATTTPVVIVVSLAGCLLGTIGTINAAQVSAVGRQLSHADWVVSPAGTPGLSKALVDRVRAVPGITAVVSTPTAVYAEEQGPSALSLQAAAVDAAGLATVAELPVVSGSAADLGPGSIIVNTVWPGNPHAGGEVSAWLADGTRKQFKVAAVLQAGADSTQAYLDASDNPAGSTLPSRILVRLAPGTDRATASAALQSAVAGLGARISTPDEVSAAATDANQESSKNGMLMILGLSVLYALVALANTLVMTLGDRRRELAMLRLAGATRGQVLRAVATETLLCVGAGALVGAIASAISIGGSWAALRQLVGPTPAVVPWSTVGELLAGCAVIGLAAAVVPAALALRGGDGRSILAGIAGEAG</sequence>
<dbReference type="Pfam" id="PF02687">
    <property type="entry name" value="FtsX"/>
    <property type="match status" value="2"/>
</dbReference>
<evidence type="ECO:0000256" key="6">
    <source>
        <dbReference type="ARBA" id="ARBA00038076"/>
    </source>
</evidence>
<dbReference type="RefSeq" id="WP_380229406.1">
    <property type="nucleotide sequence ID" value="NZ_JBHSOF010000066.1"/>
</dbReference>
<keyword evidence="2" id="KW-1003">Cell membrane</keyword>
<feature type="transmembrane region" description="Helical" evidence="7">
    <location>
        <begin position="764"/>
        <end position="797"/>
    </location>
</feature>
<comment type="similarity">
    <text evidence="6">Belongs to the ABC-4 integral membrane protein family.</text>
</comment>
<comment type="caution">
    <text evidence="9">The sequence shown here is derived from an EMBL/GenBank/DDBJ whole genome shotgun (WGS) entry which is preliminary data.</text>
</comment>